<dbReference type="AlphaFoldDB" id="W6MMS8"/>
<dbReference type="CDD" id="cd06464">
    <property type="entry name" value="ACD_sHsps-like"/>
    <property type="match status" value="1"/>
</dbReference>
<dbReference type="EMBL" id="HG793128">
    <property type="protein sequence ID" value="CDK27498.1"/>
    <property type="molecule type" value="Genomic_DNA"/>
</dbReference>
<dbReference type="SUPFAM" id="SSF49764">
    <property type="entry name" value="HSP20-like chaperones"/>
    <property type="match status" value="1"/>
</dbReference>
<sequence>MSVFSNSFFQNDPFWNFFENVNDEVRSVNSLLNRRNRGQAEQQKTVGSVGTPAESSEANSQQVAPTSGKSVARPVAPFRTLFEDPWFGNNSLFGIEPASLTPPVDVVDNEKDYELHVSVAGAKKEGITIDFNKEDNQLIIKGEIPSPVKETEGKKGEVRYSERTTGKFERRVTLPSKLDGENIKAKIEDGVLVLNIPKLAEQPESAKYQRIAIESSESVSS</sequence>
<dbReference type="RefSeq" id="XP_022459492.1">
    <property type="nucleotide sequence ID" value="XM_022601894.1"/>
</dbReference>
<dbReference type="GeneID" id="34520880"/>
<feature type="domain" description="SHSP" evidence="5">
    <location>
        <begin position="95"/>
        <end position="214"/>
    </location>
</feature>
<dbReference type="InterPro" id="IPR002068">
    <property type="entry name" value="A-crystallin/Hsp20_dom"/>
</dbReference>
<dbReference type="Pfam" id="PF00011">
    <property type="entry name" value="HSP20"/>
    <property type="match status" value="1"/>
</dbReference>
<dbReference type="HOGENOM" id="CLU_046737_12_0_1"/>
<dbReference type="Proteomes" id="UP000019384">
    <property type="component" value="Unassembled WGS sequence"/>
</dbReference>
<accession>W6MMS8</accession>
<evidence type="ECO:0000256" key="2">
    <source>
        <dbReference type="PROSITE-ProRule" id="PRU00285"/>
    </source>
</evidence>
<evidence type="ECO:0000313" key="6">
    <source>
        <dbReference type="EMBL" id="CDK27498.1"/>
    </source>
</evidence>
<keyword evidence="7" id="KW-1185">Reference proteome</keyword>
<name>W6MMS8_9ASCO</name>
<evidence type="ECO:0000256" key="1">
    <source>
        <dbReference type="ARBA" id="ARBA00023016"/>
    </source>
</evidence>
<protein>
    <recommendedName>
        <fullName evidence="5">SHSP domain-containing protein</fullName>
    </recommendedName>
</protein>
<reference evidence="6" key="2">
    <citation type="submission" date="2014-02" db="EMBL/GenBank/DDBJ databases">
        <title>Complete DNA sequence of /Kuraishia capsulata/ illustrates novel genomic features among budding yeasts (/Saccharomycotina/).</title>
        <authorList>
            <person name="Morales L."/>
            <person name="Noel B."/>
            <person name="Porcel B."/>
            <person name="Marcet-Houben M."/>
            <person name="Hullo M-F."/>
            <person name="Sacerdot C."/>
            <person name="Tekaia F."/>
            <person name="Leh-Louis V."/>
            <person name="Despons L."/>
            <person name="Khanna V."/>
            <person name="Aury J-M."/>
            <person name="Barbe V."/>
            <person name="Couloux A."/>
            <person name="Labadie K."/>
            <person name="Pelletier E."/>
            <person name="Souciet J-L."/>
            <person name="Boekhout T."/>
            <person name="Gabaldon T."/>
            <person name="Wincker P."/>
            <person name="Dujon B."/>
        </authorList>
    </citation>
    <scope>NUCLEOTIDE SEQUENCE</scope>
    <source>
        <strain evidence="6">CBS 1993</strain>
    </source>
</reference>
<gene>
    <name evidence="6" type="ORF">KUCA_T00003476001</name>
</gene>
<feature type="region of interest" description="Disordered" evidence="4">
    <location>
        <begin position="36"/>
        <end position="70"/>
    </location>
</feature>
<dbReference type="PROSITE" id="PS01031">
    <property type="entry name" value="SHSP"/>
    <property type="match status" value="1"/>
</dbReference>
<dbReference type="InterPro" id="IPR008978">
    <property type="entry name" value="HSP20-like_chaperone"/>
</dbReference>
<evidence type="ECO:0000256" key="3">
    <source>
        <dbReference type="RuleBase" id="RU003616"/>
    </source>
</evidence>
<evidence type="ECO:0000256" key="4">
    <source>
        <dbReference type="SAM" id="MobiDB-lite"/>
    </source>
</evidence>
<comment type="similarity">
    <text evidence="2 3">Belongs to the small heat shock protein (HSP20) family.</text>
</comment>
<reference evidence="6" key="1">
    <citation type="submission" date="2013-12" db="EMBL/GenBank/DDBJ databases">
        <authorList>
            <person name="Genoscope - CEA"/>
        </authorList>
    </citation>
    <scope>NUCLEOTIDE SEQUENCE</scope>
    <source>
        <strain evidence="6">CBS 1993</strain>
    </source>
</reference>
<proteinExistence type="inferred from homology"/>
<organism evidence="6 7">
    <name type="scientific">Kuraishia capsulata CBS 1993</name>
    <dbReference type="NCBI Taxonomy" id="1382522"/>
    <lineage>
        <taxon>Eukaryota</taxon>
        <taxon>Fungi</taxon>
        <taxon>Dikarya</taxon>
        <taxon>Ascomycota</taxon>
        <taxon>Saccharomycotina</taxon>
        <taxon>Pichiomycetes</taxon>
        <taxon>Pichiales</taxon>
        <taxon>Pichiaceae</taxon>
        <taxon>Kuraishia</taxon>
    </lineage>
</organism>
<dbReference type="STRING" id="1382522.W6MMS8"/>
<evidence type="ECO:0000313" key="7">
    <source>
        <dbReference type="Proteomes" id="UP000019384"/>
    </source>
</evidence>
<dbReference type="OrthoDB" id="5511210at2759"/>
<dbReference type="PANTHER" id="PTHR11527">
    <property type="entry name" value="HEAT-SHOCK PROTEIN 20 FAMILY MEMBER"/>
    <property type="match status" value="1"/>
</dbReference>
<feature type="compositionally biased region" description="Polar residues" evidence="4">
    <location>
        <begin position="39"/>
        <end position="69"/>
    </location>
</feature>
<dbReference type="InterPro" id="IPR031107">
    <property type="entry name" value="Small_HSP"/>
</dbReference>
<evidence type="ECO:0000259" key="5">
    <source>
        <dbReference type="PROSITE" id="PS01031"/>
    </source>
</evidence>
<keyword evidence="1" id="KW-0346">Stress response</keyword>
<dbReference type="Gene3D" id="2.60.40.790">
    <property type="match status" value="1"/>
</dbReference>